<feature type="transmembrane region" description="Helical" evidence="1">
    <location>
        <begin position="138"/>
        <end position="163"/>
    </location>
</feature>
<dbReference type="EMBL" id="JBDIML010000002">
    <property type="protein sequence ID" value="MEN2767117.1"/>
    <property type="molecule type" value="Genomic_DNA"/>
</dbReference>
<dbReference type="PANTHER" id="PTHR45138:SF9">
    <property type="entry name" value="DIGUANYLATE CYCLASE DGCM-RELATED"/>
    <property type="match status" value="1"/>
</dbReference>
<dbReference type="RefSeq" id="WP_345824576.1">
    <property type="nucleotide sequence ID" value="NZ_JBDIML010000002.1"/>
</dbReference>
<keyword evidence="1" id="KW-0472">Membrane</keyword>
<keyword evidence="3" id="KW-0808">Transferase</keyword>
<dbReference type="PANTHER" id="PTHR45138">
    <property type="entry name" value="REGULATORY COMPONENTS OF SENSORY TRANSDUCTION SYSTEM"/>
    <property type="match status" value="1"/>
</dbReference>
<dbReference type="InterPro" id="IPR050469">
    <property type="entry name" value="Diguanylate_Cyclase"/>
</dbReference>
<feature type="transmembrane region" description="Helical" evidence="1">
    <location>
        <begin position="105"/>
        <end position="126"/>
    </location>
</feature>
<name>A0ABU9XFS9_9BACI</name>
<dbReference type="EC" id="2.7.7.65" evidence="3"/>
<gene>
    <name evidence="3" type="ORF">ABC228_07955</name>
</gene>
<keyword evidence="3" id="KW-0548">Nucleotidyltransferase</keyword>
<dbReference type="Proteomes" id="UP001444625">
    <property type="component" value="Unassembled WGS sequence"/>
</dbReference>
<dbReference type="InterPro" id="IPR000160">
    <property type="entry name" value="GGDEF_dom"/>
</dbReference>
<dbReference type="NCBIfam" id="TIGR00254">
    <property type="entry name" value="GGDEF"/>
    <property type="match status" value="1"/>
</dbReference>
<evidence type="ECO:0000256" key="1">
    <source>
        <dbReference type="SAM" id="Phobius"/>
    </source>
</evidence>
<dbReference type="Pfam" id="PF00990">
    <property type="entry name" value="GGDEF"/>
    <property type="match status" value="1"/>
</dbReference>
<dbReference type="SMART" id="SM00267">
    <property type="entry name" value="GGDEF"/>
    <property type="match status" value="1"/>
</dbReference>
<accession>A0ABU9XFS9</accession>
<feature type="transmembrane region" description="Helical" evidence="1">
    <location>
        <begin position="6"/>
        <end position="24"/>
    </location>
</feature>
<comment type="caution">
    <text evidence="3">The sequence shown here is derived from an EMBL/GenBank/DDBJ whole genome shotgun (WGS) entry which is preliminary data.</text>
</comment>
<sequence length="419" mass="48208">MRFDRIFIIFIFIASVIVAVTSGPIKVDTKVYIWALLLFYLFSILYYHLKVAVRKGNHNIDYAISYSLSMALFVGPLGAFIFEALYMFTLFVFRKATKTADEEEFLHTFYNTGSFALNGAIAYYLFQVLIPIFERVPFGFWILIIALVIIMSLLSHLYLTIIFTATGDIKTVKDAIAFIKSRSILDMGKIAFSNAFLFIFLQDEQWEMIIGLFLLNYLVSRSNIAINQTLQHKMERDKFEQMAYTDFLTEIYNRTFMDKKMSELNSSGEQLGIIVTDIDSFKRINDSYNHAVGDRAIQHFASVLQSFLTEEDFLFRSGGEEFTIFLRNRSYEECLALVEELRDGVKDTPAVAEYQDETIHISLTASFGLYYYKADETLDIKNAYINADQLLIKSKDLGKNRISAKDGLIDTPLSVRYTD</sequence>
<feature type="transmembrane region" description="Helical" evidence="1">
    <location>
        <begin position="69"/>
        <end position="93"/>
    </location>
</feature>
<dbReference type="PROSITE" id="PS50887">
    <property type="entry name" value="GGDEF"/>
    <property type="match status" value="1"/>
</dbReference>
<proteinExistence type="predicted"/>
<organism evidence="3 4">
    <name type="scientific">Ornithinibacillus xuwenensis</name>
    <dbReference type="NCBI Taxonomy" id="3144668"/>
    <lineage>
        <taxon>Bacteria</taxon>
        <taxon>Bacillati</taxon>
        <taxon>Bacillota</taxon>
        <taxon>Bacilli</taxon>
        <taxon>Bacillales</taxon>
        <taxon>Bacillaceae</taxon>
        <taxon>Ornithinibacillus</taxon>
    </lineage>
</organism>
<reference evidence="3 4" key="1">
    <citation type="submission" date="2024-05" db="EMBL/GenBank/DDBJ databases">
        <authorList>
            <person name="Haq I."/>
            <person name="Ullah Z."/>
            <person name="Ahmad R."/>
            <person name="Li M."/>
            <person name="Tong Y."/>
        </authorList>
    </citation>
    <scope>NUCLEOTIDE SEQUENCE [LARGE SCALE GENOMIC DNA]</scope>
    <source>
        <strain evidence="3 4">16A2E</strain>
    </source>
</reference>
<protein>
    <submittedName>
        <fullName evidence="3">GGDEF domain-containing protein</fullName>
        <ecNumber evidence="3">2.7.7.65</ecNumber>
    </submittedName>
</protein>
<keyword evidence="1" id="KW-0812">Transmembrane</keyword>
<evidence type="ECO:0000313" key="4">
    <source>
        <dbReference type="Proteomes" id="UP001444625"/>
    </source>
</evidence>
<dbReference type="InterPro" id="IPR029787">
    <property type="entry name" value="Nucleotide_cyclase"/>
</dbReference>
<keyword evidence="1" id="KW-1133">Transmembrane helix</keyword>
<keyword evidence="4" id="KW-1185">Reference proteome</keyword>
<dbReference type="InterPro" id="IPR043128">
    <property type="entry name" value="Rev_trsase/Diguanyl_cyclase"/>
</dbReference>
<dbReference type="GO" id="GO:0052621">
    <property type="term" value="F:diguanylate cyclase activity"/>
    <property type="evidence" value="ECO:0007669"/>
    <property type="project" value="UniProtKB-EC"/>
</dbReference>
<dbReference type="Gene3D" id="3.30.70.270">
    <property type="match status" value="1"/>
</dbReference>
<feature type="domain" description="GGDEF" evidence="2">
    <location>
        <begin position="269"/>
        <end position="407"/>
    </location>
</feature>
<evidence type="ECO:0000313" key="3">
    <source>
        <dbReference type="EMBL" id="MEN2767117.1"/>
    </source>
</evidence>
<dbReference type="CDD" id="cd01949">
    <property type="entry name" value="GGDEF"/>
    <property type="match status" value="1"/>
</dbReference>
<evidence type="ECO:0000259" key="2">
    <source>
        <dbReference type="PROSITE" id="PS50887"/>
    </source>
</evidence>
<feature type="transmembrane region" description="Helical" evidence="1">
    <location>
        <begin position="31"/>
        <end position="49"/>
    </location>
</feature>
<dbReference type="SUPFAM" id="SSF55073">
    <property type="entry name" value="Nucleotide cyclase"/>
    <property type="match status" value="1"/>
</dbReference>